<dbReference type="InterPro" id="IPR014756">
    <property type="entry name" value="Ig_E-set"/>
</dbReference>
<organism evidence="1 2">
    <name type="scientific">Fictibacillus aquaticus</name>
    <dbReference type="NCBI Taxonomy" id="2021314"/>
    <lineage>
        <taxon>Bacteria</taxon>
        <taxon>Bacillati</taxon>
        <taxon>Bacillota</taxon>
        <taxon>Bacilli</taxon>
        <taxon>Bacillales</taxon>
        <taxon>Fictibacillaceae</taxon>
        <taxon>Fictibacillus</taxon>
    </lineage>
</organism>
<dbReference type="InterPro" id="IPR009776">
    <property type="entry name" value="Spore_0_M"/>
</dbReference>
<evidence type="ECO:0008006" key="3">
    <source>
        <dbReference type="Google" id="ProtNLM"/>
    </source>
</evidence>
<name>A0A235F7T2_9BACL</name>
<dbReference type="Proteomes" id="UP000215059">
    <property type="component" value="Unassembled WGS sequence"/>
</dbReference>
<accession>A0A235F7T2</accession>
<dbReference type="EMBL" id="NOII01000003">
    <property type="protein sequence ID" value="OYD57366.1"/>
    <property type="molecule type" value="Genomic_DNA"/>
</dbReference>
<evidence type="ECO:0000313" key="2">
    <source>
        <dbReference type="Proteomes" id="UP000215059"/>
    </source>
</evidence>
<comment type="caution">
    <text evidence="1">The sequence shown here is derived from an EMBL/GenBank/DDBJ whole genome shotgun (WGS) entry which is preliminary data.</text>
</comment>
<sequence length="258" mass="29281">MSFVNRMFASVGIGAAKVDTVLDKDTYYPGENVTGTVKIYGGKVEQDIDHITLYVMTEYYREVDDKKVRETTAVAKYTAASQLKIAANQNEEIPFSFTLPSETPYTIGHTPVWIKTGLDIQMAVDPTDNDYIKVLPDASASAVFEAVEHIGFKLRKANCELAPRYLRSHMPFVQEFEFVPMSGAFYRKLDELEVIMMRQGTGIELLLEIDKKAKGLFGMLEEAMDMDERKVRVSLTQTQLQNPQVLGRELEQLIQRYI</sequence>
<evidence type="ECO:0000313" key="1">
    <source>
        <dbReference type="EMBL" id="OYD57366.1"/>
    </source>
</evidence>
<dbReference type="InterPro" id="IPR014752">
    <property type="entry name" value="Arrestin-like_C"/>
</dbReference>
<reference evidence="1 2" key="1">
    <citation type="submission" date="2017-07" db="EMBL/GenBank/DDBJ databases">
        <title>Fictibacillus sp. nov. GDSW-R2A3 Genome sequencing and assembly.</title>
        <authorList>
            <person name="Mayilraj S."/>
        </authorList>
    </citation>
    <scope>NUCLEOTIDE SEQUENCE [LARGE SCALE GENOMIC DNA]</scope>
    <source>
        <strain evidence="1 2">GDSW-R2A3</strain>
    </source>
</reference>
<dbReference type="PANTHER" id="PTHR40053:SF1">
    <property type="entry name" value="SPORULATION-CONTROL PROTEIN SPO0M"/>
    <property type="match status" value="1"/>
</dbReference>
<keyword evidence="2" id="KW-1185">Reference proteome</keyword>
<dbReference type="OrthoDB" id="2351239at2"/>
<dbReference type="SUPFAM" id="SSF81296">
    <property type="entry name" value="E set domains"/>
    <property type="match status" value="1"/>
</dbReference>
<protein>
    <recommendedName>
        <fullName evidence="3">Sporulation protein SpoOM</fullName>
    </recommendedName>
</protein>
<dbReference type="AlphaFoldDB" id="A0A235F7T2"/>
<dbReference type="Pfam" id="PF07070">
    <property type="entry name" value="Spo0M"/>
    <property type="match status" value="1"/>
</dbReference>
<dbReference type="Gene3D" id="2.60.40.640">
    <property type="match status" value="1"/>
</dbReference>
<dbReference type="PANTHER" id="PTHR40053">
    <property type="entry name" value="SPORULATION-CONTROL PROTEIN SPO0M"/>
    <property type="match status" value="1"/>
</dbReference>
<dbReference type="RefSeq" id="WP_094252715.1">
    <property type="nucleotide sequence ID" value="NZ_JBHLXL010000001.1"/>
</dbReference>
<proteinExistence type="predicted"/>
<gene>
    <name evidence="1" type="ORF">CGZ90_11845</name>
</gene>